<dbReference type="KEGG" id="palh:B1H58_14555"/>
<comment type="subcellular location">
    <subcellularLocation>
        <location evidence="1">Cell membrane</location>
        <topology evidence="1">Multi-pass membrane protein</topology>
    </subcellularLocation>
</comment>
<feature type="transmembrane region" description="Helical" evidence="6">
    <location>
        <begin position="80"/>
        <end position="101"/>
    </location>
</feature>
<accession>A0A1W6B7R5</accession>
<feature type="transmembrane region" description="Helical" evidence="6">
    <location>
        <begin position="170"/>
        <end position="192"/>
    </location>
</feature>
<dbReference type="InterPro" id="IPR002797">
    <property type="entry name" value="Polysacc_synth"/>
</dbReference>
<evidence type="ECO:0000256" key="5">
    <source>
        <dbReference type="ARBA" id="ARBA00023136"/>
    </source>
</evidence>
<feature type="transmembrane region" description="Helical" evidence="6">
    <location>
        <begin position="352"/>
        <end position="371"/>
    </location>
</feature>
<keyword evidence="3 6" id="KW-0812">Transmembrane</keyword>
<protein>
    <recommendedName>
        <fullName evidence="9">Polysaccharide biosynthesis protein</fullName>
    </recommendedName>
</protein>
<feature type="transmembrane region" description="Helical" evidence="6">
    <location>
        <begin position="231"/>
        <end position="248"/>
    </location>
</feature>
<gene>
    <name evidence="7" type="ORF">B1H58_14555</name>
</gene>
<name>A0A1W6B7R5_9GAMM</name>
<evidence type="ECO:0000256" key="1">
    <source>
        <dbReference type="ARBA" id="ARBA00004651"/>
    </source>
</evidence>
<evidence type="ECO:0000256" key="3">
    <source>
        <dbReference type="ARBA" id="ARBA00022692"/>
    </source>
</evidence>
<dbReference type="OrthoDB" id="1495589at2"/>
<dbReference type="STRING" id="1891675.B1H58_14555"/>
<evidence type="ECO:0000313" key="7">
    <source>
        <dbReference type="EMBL" id="ARJ43130.1"/>
    </source>
</evidence>
<evidence type="ECO:0000313" key="8">
    <source>
        <dbReference type="Proteomes" id="UP000192900"/>
    </source>
</evidence>
<evidence type="ECO:0000256" key="4">
    <source>
        <dbReference type="ARBA" id="ARBA00022989"/>
    </source>
</evidence>
<organism evidence="7 8">
    <name type="scientific">Pantoea alhagi</name>
    <dbReference type="NCBI Taxonomy" id="1891675"/>
    <lineage>
        <taxon>Bacteria</taxon>
        <taxon>Pseudomonadati</taxon>
        <taxon>Pseudomonadota</taxon>
        <taxon>Gammaproteobacteria</taxon>
        <taxon>Enterobacterales</taxon>
        <taxon>Erwiniaceae</taxon>
        <taxon>Pantoea</taxon>
    </lineage>
</organism>
<keyword evidence="5 6" id="KW-0472">Membrane</keyword>
<feature type="transmembrane region" description="Helical" evidence="6">
    <location>
        <begin position="286"/>
        <end position="309"/>
    </location>
</feature>
<dbReference type="PANTHER" id="PTHR30250">
    <property type="entry name" value="PST FAMILY PREDICTED COLANIC ACID TRANSPORTER"/>
    <property type="match status" value="1"/>
</dbReference>
<dbReference type="RefSeq" id="WP_085071184.1">
    <property type="nucleotide sequence ID" value="NZ_CP019706.1"/>
</dbReference>
<feature type="transmembrane region" description="Helical" evidence="6">
    <location>
        <begin position="41"/>
        <end position="59"/>
    </location>
</feature>
<feature type="transmembrane region" description="Helical" evidence="6">
    <location>
        <begin position="141"/>
        <end position="164"/>
    </location>
</feature>
<keyword evidence="2" id="KW-1003">Cell membrane</keyword>
<dbReference type="InterPro" id="IPR050833">
    <property type="entry name" value="Poly_Biosynth_Transport"/>
</dbReference>
<keyword evidence="4 6" id="KW-1133">Transmembrane helix</keyword>
<reference evidence="7 8" key="1">
    <citation type="submission" date="2017-02" db="EMBL/GenBank/DDBJ databases">
        <title>Complete genome sequence of the drought resistance-promoting endophyte Pantoea alhagi LTYR-11Z.</title>
        <authorList>
            <person name="Zhang L."/>
        </authorList>
    </citation>
    <scope>NUCLEOTIDE SEQUENCE [LARGE SCALE GENOMIC DNA]</scope>
    <source>
        <strain evidence="7 8">LTYR-11Z</strain>
    </source>
</reference>
<dbReference type="PANTHER" id="PTHR30250:SF11">
    <property type="entry name" value="O-ANTIGEN TRANSPORTER-RELATED"/>
    <property type="match status" value="1"/>
</dbReference>
<evidence type="ECO:0000256" key="6">
    <source>
        <dbReference type="SAM" id="Phobius"/>
    </source>
</evidence>
<feature type="transmembrane region" description="Helical" evidence="6">
    <location>
        <begin position="409"/>
        <end position="429"/>
    </location>
</feature>
<sequence length="430" mass="48998">MMIKKFIKEIGIFLLASGLSRFLPFLLTPLFTHYIPVNDMGALEVILSIYNIIIIFGMMQMDASMQRYFYENEDVIPASLLLVTAFSLIAMFLVSIFSHFLSIMMFNNGNYTYHIKITALMILVVNVFTISTLVTRYKKGAWSVAAISAVQATSFALLALYLIIYKRMGSLGYITASLMSYVPPTIWALVLLRKDLKTKLTKPTFRKLWRFSWPQFPARIASAFTQYGNRFIILLLFSQASVGVFALASKIASLMFVLLSAFNMVWYPILYKNVKDGKNTNGMDKIFNGVLFFLPLFAIAFYATSYILYNYYIAPSYKEGLPLSYFLIFSVSVLFVKEMVDAGIKIKEKSHYISIIYINSLIFFIASAFILAKMWGLIGIALAAVATNIFMTLYSWYISERLMKMGFKLKYFITFVAVMFAVTIAALRLN</sequence>
<feature type="transmembrane region" description="Helical" evidence="6">
    <location>
        <begin position="113"/>
        <end position="134"/>
    </location>
</feature>
<dbReference type="EMBL" id="CP019706">
    <property type="protein sequence ID" value="ARJ43130.1"/>
    <property type="molecule type" value="Genomic_DNA"/>
</dbReference>
<feature type="transmembrane region" description="Helical" evidence="6">
    <location>
        <begin position="321"/>
        <end position="340"/>
    </location>
</feature>
<dbReference type="AlphaFoldDB" id="A0A1W6B7R5"/>
<feature type="transmembrane region" description="Helical" evidence="6">
    <location>
        <begin position="377"/>
        <end position="397"/>
    </location>
</feature>
<feature type="transmembrane region" description="Helical" evidence="6">
    <location>
        <begin position="12"/>
        <end position="35"/>
    </location>
</feature>
<dbReference type="Pfam" id="PF01943">
    <property type="entry name" value="Polysacc_synt"/>
    <property type="match status" value="1"/>
</dbReference>
<evidence type="ECO:0008006" key="9">
    <source>
        <dbReference type="Google" id="ProtNLM"/>
    </source>
</evidence>
<evidence type="ECO:0000256" key="2">
    <source>
        <dbReference type="ARBA" id="ARBA00022475"/>
    </source>
</evidence>
<feature type="transmembrane region" description="Helical" evidence="6">
    <location>
        <begin position="254"/>
        <end position="274"/>
    </location>
</feature>
<dbReference type="Proteomes" id="UP000192900">
    <property type="component" value="Chromosome"/>
</dbReference>
<proteinExistence type="predicted"/>
<keyword evidence="8" id="KW-1185">Reference proteome</keyword>
<dbReference type="GO" id="GO:0005886">
    <property type="term" value="C:plasma membrane"/>
    <property type="evidence" value="ECO:0007669"/>
    <property type="project" value="UniProtKB-SubCell"/>
</dbReference>